<sequence length="136" mass="15237">MGRPELVLLLLLFLPSGHGDPLDNYVNTQGASLVTFTRKQLDAGSIAECAAKCEEEATFTCRSFQFHSKEQHCVVMGDNSKSAPVLRMRDVVLYEKRIYLSECRTGNGRRYRGTMAKTRNGVACQKWSESVPHVPK</sequence>
<dbReference type="FunFam" id="3.50.4.10:FF:000011">
    <property type="entry name" value="Plasminogen"/>
    <property type="match status" value="1"/>
</dbReference>
<feature type="signal peptide" evidence="7">
    <location>
        <begin position="1"/>
        <end position="19"/>
    </location>
</feature>
<dbReference type="PROSITE" id="PS50070">
    <property type="entry name" value="KRINGLE_2"/>
    <property type="match status" value="1"/>
</dbReference>
<feature type="chain" id="PRO_5029813846" description="Plasminogen" evidence="7">
    <location>
        <begin position="20"/>
        <end position="136"/>
    </location>
</feature>
<evidence type="ECO:0000256" key="7">
    <source>
        <dbReference type="SAM" id="SignalP"/>
    </source>
</evidence>
<keyword evidence="2" id="KW-0964">Secreted</keyword>
<keyword evidence="5" id="KW-1015">Disulfide bond</keyword>
<dbReference type="GO" id="GO:0005576">
    <property type="term" value="C:extracellular region"/>
    <property type="evidence" value="ECO:0007669"/>
    <property type="project" value="UniProtKB-SubCell"/>
</dbReference>
<evidence type="ECO:0000313" key="11">
    <source>
        <dbReference type="Proteomes" id="UP000558488"/>
    </source>
</evidence>
<evidence type="ECO:0000259" key="8">
    <source>
        <dbReference type="PROSITE" id="PS50070"/>
    </source>
</evidence>
<evidence type="ECO:0000256" key="3">
    <source>
        <dbReference type="ARBA" id="ARBA00022572"/>
    </source>
</evidence>
<accession>A0A7J7YNH4</accession>
<dbReference type="CDD" id="cd01099">
    <property type="entry name" value="PAN_AP_HGF"/>
    <property type="match status" value="1"/>
</dbReference>
<evidence type="ECO:0000256" key="1">
    <source>
        <dbReference type="ARBA" id="ARBA00004613"/>
    </source>
</evidence>
<dbReference type="Proteomes" id="UP000558488">
    <property type="component" value="Unassembled WGS sequence"/>
</dbReference>
<dbReference type="InterPro" id="IPR038178">
    <property type="entry name" value="Kringle_sf"/>
</dbReference>
<keyword evidence="3 6" id="KW-0420">Kringle</keyword>
<comment type="subcellular location">
    <subcellularLocation>
        <location evidence="1">Secreted</location>
    </subcellularLocation>
</comment>
<dbReference type="AlphaFoldDB" id="A0A7J7YNH4"/>
<keyword evidence="11" id="KW-1185">Reference proteome</keyword>
<dbReference type="PROSITE" id="PS50948">
    <property type="entry name" value="PAN"/>
    <property type="match status" value="1"/>
</dbReference>
<protein>
    <recommendedName>
        <fullName evidence="12">Plasminogen</fullName>
    </recommendedName>
</protein>
<reference evidence="10 11" key="1">
    <citation type="journal article" date="2020" name="Nature">
        <title>Six reference-quality genomes reveal evolution of bat adaptations.</title>
        <authorList>
            <person name="Jebb D."/>
            <person name="Huang Z."/>
            <person name="Pippel M."/>
            <person name="Hughes G.M."/>
            <person name="Lavrichenko K."/>
            <person name="Devanna P."/>
            <person name="Winkler S."/>
            <person name="Jermiin L.S."/>
            <person name="Skirmuntt E.C."/>
            <person name="Katzourakis A."/>
            <person name="Burkitt-Gray L."/>
            <person name="Ray D.A."/>
            <person name="Sullivan K.A.M."/>
            <person name="Roscito J.G."/>
            <person name="Kirilenko B.M."/>
            <person name="Davalos L.M."/>
            <person name="Corthals A.P."/>
            <person name="Power M.L."/>
            <person name="Jones G."/>
            <person name="Ransome R.D."/>
            <person name="Dechmann D.K.N."/>
            <person name="Locatelli A.G."/>
            <person name="Puechmaille S.J."/>
            <person name="Fedrigo O."/>
            <person name="Jarvis E.D."/>
            <person name="Hiller M."/>
            <person name="Vernes S.C."/>
            <person name="Myers E.W."/>
            <person name="Teeling E.C."/>
        </authorList>
    </citation>
    <scope>NUCLEOTIDE SEQUENCE [LARGE SCALE GENOMIC DNA]</scope>
    <source>
        <strain evidence="10">MPipKuh1</strain>
        <tissue evidence="10">Flight muscle</tissue>
    </source>
</reference>
<dbReference type="Gene3D" id="2.40.20.10">
    <property type="entry name" value="Plasminogen Kringle 4"/>
    <property type="match status" value="1"/>
</dbReference>
<dbReference type="Pfam" id="PF00024">
    <property type="entry name" value="PAN_1"/>
    <property type="match status" value="1"/>
</dbReference>
<dbReference type="SUPFAM" id="SSF57414">
    <property type="entry name" value="Hairpin loop containing domain-like"/>
    <property type="match status" value="1"/>
</dbReference>
<comment type="caution">
    <text evidence="10">The sequence shown here is derived from an EMBL/GenBank/DDBJ whole genome shotgun (WGS) entry which is preliminary data.</text>
</comment>
<feature type="domain" description="Apple" evidence="9">
    <location>
        <begin position="20"/>
        <end position="98"/>
    </location>
</feature>
<dbReference type="Gene3D" id="3.50.4.10">
    <property type="entry name" value="Hepatocyte Growth Factor"/>
    <property type="match status" value="1"/>
</dbReference>
<evidence type="ECO:0000256" key="6">
    <source>
        <dbReference type="PROSITE-ProRule" id="PRU00121"/>
    </source>
</evidence>
<feature type="domain" description="Kringle" evidence="8">
    <location>
        <begin position="102"/>
        <end position="136"/>
    </location>
</feature>
<dbReference type="SMART" id="SM00473">
    <property type="entry name" value="PAN_AP"/>
    <property type="match status" value="1"/>
</dbReference>
<evidence type="ECO:0000259" key="9">
    <source>
        <dbReference type="PROSITE" id="PS50948"/>
    </source>
</evidence>
<evidence type="ECO:0008006" key="12">
    <source>
        <dbReference type="Google" id="ProtNLM"/>
    </source>
</evidence>
<name>A0A7J7YNH4_PIPKU</name>
<dbReference type="InterPro" id="IPR013806">
    <property type="entry name" value="Kringle-like"/>
</dbReference>
<evidence type="ECO:0000313" key="10">
    <source>
        <dbReference type="EMBL" id="KAF6363050.1"/>
    </source>
</evidence>
<proteinExistence type="predicted"/>
<organism evidence="10 11">
    <name type="scientific">Pipistrellus kuhlii</name>
    <name type="common">Kuhl's pipistrelle</name>
    <dbReference type="NCBI Taxonomy" id="59472"/>
    <lineage>
        <taxon>Eukaryota</taxon>
        <taxon>Metazoa</taxon>
        <taxon>Chordata</taxon>
        <taxon>Craniata</taxon>
        <taxon>Vertebrata</taxon>
        <taxon>Euteleostomi</taxon>
        <taxon>Mammalia</taxon>
        <taxon>Eutheria</taxon>
        <taxon>Laurasiatheria</taxon>
        <taxon>Chiroptera</taxon>
        <taxon>Yangochiroptera</taxon>
        <taxon>Vespertilionidae</taxon>
        <taxon>Pipistrellus</taxon>
    </lineage>
</organism>
<dbReference type="SUPFAM" id="SSF57440">
    <property type="entry name" value="Kringle-like"/>
    <property type="match status" value="1"/>
</dbReference>
<evidence type="ECO:0000256" key="4">
    <source>
        <dbReference type="ARBA" id="ARBA00022729"/>
    </source>
</evidence>
<keyword evidence="4 7" id="KW-0732">Signal</keyword>
<gene>
    <name evidence="10" type="ORF">mPipKuh1_010052</name>
</gene>
<evidence type="ECO:0000256" key="2">
    <source>
        <dbReference type="ARBA" id="ARBA00022525"/>
    </source>
</evidence>
<dbReference type="EMBL" id="JACAGB010000005">
    <property type="protein sequence ID" value="KAF6363050.1"/>
    <property type="molecule type" value="Genomic_DNA"/>
</dbReference>
<dbReference type="InterPro" id="IPR003609">
    <property type="entry name" value="Pan_app"/>
</dbReference>
<dbReference type="InterPro" id="IPR000001">
    <property type="entry name" value="Kringle"/>
</dbReference>
<comment type="caution">
    <text evidence="6">Lacks conserved residue(s) required for the propagation of feature annotation.</text>
</comment>
<evidence type="ECO:0000256" key="5">
    <source>
        <dbReference type="ARBA" id="ARBA00023157"/>
    </source>
</evidence>